<dbReference type="SUPFAM" id="SSF101967">
    <property type="entry name" value="Adhesin YadA, collagen-binding domain"/>
    <property type="match status" value="2"/>
</dbReference>
<dbReference type="InterPro" id="IPR011049">
    <property type="entry name" value="Serralysin-like_metalloprot_C"/>
</dbReference>
<evidence type="ECO:0000313" key="3">
    <source>
        <dbReference type="Proteomes" id="UP001197770"/>
    </source>
</evidence>
<feature type="domain" description="Trimeric autotransporter adhesin YadA-like head" evidence="1">
    <location>
        <begin position="187"/>
        <end position="213"/>
    </location>
</feature>
<accession>A0ABS8GW02</accession>
<reference evidence="2 3" key="1">
    <citation type="submission" date="2021-11" db="EMBL/GenBank/DDBJ databases">
        <title>Seasonal and diel survey of microbial diversity of the Tyrrhenian coast.</title>
        <authorList>
            <person name="Gattoni G."/>
            <person name="Corral P."/>
        </authorList>
    </citation>
    <scope>NUCLEOTIDE SEQUENCE [LARGE SCALE GENOMIC DNA]</scope>
    <source>
        <strain evidence="2 3">Mr9</strain>
    </source>
</reference>
<dbReference type="Pfam" id="PF05658">
    <property type="entry name" value="YadA_head"/>
    <property type="match status" value="4"/>
</dbReference>
<gene>
    <name evidence="2" type="ORF">LLW17_11185</name>
</gene>
<dbReference type="RefSeq" id="WP_228230347.1">
    <property type="nucleotide sequence ID" value="NZ_JAJGMW010000013.1"/>
</dbReference>
<dbReference type="EMBL" id="JAJGMW010000013">
    <property type="protein sequence ID" value="MCC4213286.1"/>
    <property type="molecule type" value="Genomic_DNA"/>
</dbReference>
<feature type="domain" description="Trimeric autotransporter adhesin YadA-like head" evidence="1">
    <location>
        <begin position="271"/>
        <end position="294"/>
    </location>
</feature>
<organism evidence="2 3">
    <name type="scientific">Leeuwenhoekiella parthenopeia</name>
    <dbReference type="NCBI Taxonomy" id="2890320"/>
    <lineage>
        <taxon>Bacteria</taxon>
        <taxon>Pseudomonadati</taxon>
        <taxon>Bacteroidota</taxon>
        <taxon>Flavobacteriia</taxon>
        <taxon>Flavobacteriales</taxon>
        <taxon>Flavobacteriaceae</taxon>
        <taxon>Leeuwenhoekiella</taxon>
    </lineage>
</organism>
<sequence length="510" mass="52421">MIKKLLDLSILLVFLIPIYAFSQVGIGTTSPDNSSILDLSSSNRGLLIPRLNLVATTNTAPVTSPAQGLLVYNLATVNDVSPGLYYWNGSLWVSAKATSGSGSAAGWALNGNSLNGRANDGSTFLGTTSYHDLYLKLNNQQIGRLQPNGGIALGLGASSSANQAFALGENASAGNTSNYAFGKAANASGSNAYALGESAVSSQNKSYAIGQSSTASGTSSYAIGESSQATATHSYAIGAAARSGATGSFAFGNGATSTSNNTLALGNQSRATSNNATALGYQAVSNHQNAIAIGPAQTAVDNTIILGNTTNTRVDAYAATKVGIGTSNPTAKLQVDGTLRYLDGNQEAGKVLTSDATGNATWQEVESVTRYGDRYLNYDFTVGNSNLVKIPFNVNTITPDGIVFNNGDAFPAAGGIYRLTFSVSLIKSGTSGGTTTPVELRLYNGTNLIPAGSVTLIPTFSGQPASATKSVLITYTGNAGIGIYVSKDNGNRNLIVLENSNFNLELVRPL</sequence>
<dbReference type="InterPro" id="IPR008640">
    <property type="entry name" value="Adhesin_Head_dom"/>
</dbReference>
<evidence type="ECO:0000313" key="2">
    <source>
        <dbReference type="EMBL" id="MCC4213286.1"/>
    </source>
</evidence>
<protein>
    <recommendedName>
        <fullName evidence="1">Trimeric autotransporter adhesin YadA-like head domain-containing protein</fullName>
    </recommendedName>
</protein>
<name>A0ABS8GW02_9FLAO</name>
<comment type="caution">
    <text evidence="2">The sequence shown here is derived from an EMBL/GenBank/DDBJ whole genome shotgun (WGS) entry which is preliminary data.</text>
</comment>
<dbReference type="Proteomes" id="UP001197770">
    <property type="component" value="Unassembled WGS sequence"/>
</dbReference>
<feature type="domain" description="Trimeric autotransporter adhesin YadA-like head" evidence="1">
    <location>
        <begin position="246"/>
        <end position="269"/>
    </location>
</feature>
<evidence type="ECO:0000259" key="1">
    <source>
        <dbReference type="Pfam" id="PF05658"/>
    </source>
</evidence>
<keyword evidence="3" id="KW-1185">Reference proteome</keyword>
<dbReference type="CDD" id="cd12820">
    <property type="entry name" value="LbR_YadA-like"/>
    <property type="match status" value="1"/>
</dbReference>
<feature type="domain" description="Trimeric autotransporter adhesin YadA-like head" evidence="1">
    <location>
        <begin position="215"/>
        <end position="240"/>
    </location>
</feature>
<proteinExistence type="predicted"/>
<dbReference type="Gene3D" id="2.150.10.10">
    <property type="entry name" value="Serralysin-like metalloprotease, C-terminal"/>
    <property type="match status" value="2"/>
</dbReference>